<evidence type="ECO:0000256" key="3">
    <source>
        <dbReference type="ARBA" id="ARBA00023163"/>
    </source>
</evidence>
<dbReference type="OrthoDB" id="9774661at2"/>
<reference evidence="5 6" key="1">
    <citation type="submission" date="2019-03" db="EMBL/GenBank/DDBJ databases">
        <title>Draft Genome Sequence of Duganella callidus sp. nov., a Novel Duganella Species Isolated from Cultivated Soil.</title>
        <authorList>
            <person name="Raths R."/>
            <person name="Peta V."/>
            <person name="Bucking H."/>
        </authorList>
    </citation>
    <scope>NUCLEOTIDE SEQUENCE [LARGE SCALE GENOMIC DNA]</scope>
    <source>
        <strain evidence="5 6">DN04</strain>
    </source>
</reference>
<dbReference type="InterPro" id="IPR036693">
    <property type="entry name" value="TF_LuxR_autoind-bd_dom_sf"/>
</dbReference>
<keyword evidence="6" id="KW-1185">Reference proteome</keyword>
<dbReference type="GO" id="GO:0003677">
    <property type="term" value="F:DNA binding"/>
    <property type="evidence" value="ECO:0007669"/>
    <property type="project" value="UniProtKB-KW"/>
</dbReference>
<dbReference type="SMART" id="SM00421">
    <property type="entry name" value="HTH_LUXR"/>
    <property type="match status" value="1"/>
</dbReference>
<dbReference type="CDD" id="cd06170">
    <property type="entry name" value="LuxR_C_like"/>
    <property type="match status" value="1"/>
</dbReference>
<gene>
    <name evidence="5" type="ORF">E4L98_00610</name>
</gene>
<dbReference type="PRINTS" id="PR00038">
    <property type="entry name" value="HTHLUXR"/>
</dbReference>
<dbReference type="InterPro" id="IPR000792">
    <property type="entry name" value="Tscrpt_reg_LuxR_C"/>
</dbReference>
<dbReference type="GO" id="GO:0006355">
    <property type="term" value="P:regulation of DNA-templated transcription"/>
    <property type="evidence" value="ECO:0007669"/>
    <property type="project" value="InterPro"/>
</dbReference>
<dbReference type="PANTHER" id="PTHR44688">
    <property type="entry name" value="DNA-BINDING TRANSCRIPTIONAL ACTIVATOR DEVR_DOSR"/>
    <property type="match status" value="1"/>
</dbReference>
<dbReference type="SUPFAM" id="SSF75516">
    <property type="entry name" value="Pheromone-binding domain of LuxR-like quorum-sensing transcription factors"/>
    <property type="match status" value="1"/>
</dbReference>
<dbReference type="InterPro" id="IPR005143">
    <property type="entry name" value="TF_LuxR_autoind-bd_dom"/>
</dbReference>
<dbReference type="EMBL" id="SPVG01000007">
    <property type="protein sequence ID" value="TFW31231.1"/>
    <property type="molecule type" value="Genomic_DNA"/>
</dbReference>
<name>A0A4Y9SX17_9BURK</name>
<evidence type="ECO:0000256" key="2">
    <source>
        <dbReference type="ARBA" id="ARBA00023125"/>
    </source>
</evidence>
<evidence type="ECO:0000313" key="6">
    <source>
        <dbReference type="Proteomes" id="UP000297729"/>
    </source>
</evidence>
<keyword evidence="2" id="KW-0238">DNA-binding</keyword>
<dbReference type="PANTHER" id="PTHR44688:SF16">
    <property type="entry name" value="DNA-BINDING TRANSCRIPTIONAL ACTIVATOR DEVR_DOSR"/>
    <property type="match status" value="1"/>
</dbReference>
<proteinExistence type="predicted"/>
<organism evidence="5 6">
    <name type="scientific">Duganella callida</name>
    <dbReference type="NCBI Taxonomy" id="2561932"/>
    <lineage>
        <taxon>Bacteria</taxon>
        <taxon>Pseudomonadati</taxon>
        <taxon>Pseudomonadota</taxon>
        <taxon>Betaproteobacteria</taxon>
        <taxon>Burkholderiales</taxon>
        <taxon>Oxalobacteraceae</taxon>
        <taxon>Telluria group</taxon>
        <taxon>Duganella</taxon>
    </lineage>
</organism>
<dbReference type="Gene3D" id="1.10.10.10">
    <property type="entry name" value="Winged helix-like DNA-binding domain superfamily/Winged helix DNA-binding domain"/>
    <property type="match status" value="1"/>
</dbReference>
<dbReference type="Pfam" id="PF03472">
    <property type="entry name" value="Autoind_bind"/>
    <property type="match status" value="1"/>
</dbReference>
<comment type="caution">
    <text evidence="5">The sequence shown here is derived from an EMBL/GenBank/DDBJ whole genome shotgun (WGS) entry which is preliminary data.</text>
</comment>
<dbReference type="Pfam" id="PF00196">
    <property type="entry name" value="GerE"/>
    <property type="match status" value="1"/>
</dbReference>
<dbReference type="Proteomes" id="UP000297729">
    <property type="component" value="Unassembled WGS sequence"/>
</dbReference>
<dbReference type="SUPFAM" id="SSF46894">
    <property type="entry name" value="C-terminal effector domain of the bipartite response regulators"/>
    <property type="match status" value="1"/>
</dbReference>
<evidence type="ECO:0000313" key="5">
    <source>
        <dbReference type="EMBL" id="TFW31231.1"/>
    </source>
</evidence>
<dbReference type="AlphaFoldDB" id="A0A4Y9SX17"/>
<keyword evidence="3" id="KW-0804">Transcription</keyword>
<keyword evidence="1" id="KW-0805">Transcription regulation</keyword>
<evidence type="ECO:0000259" key="4">
    <source>
        <dbReference type="PROSITE" id="PS50043"/>
    </source>
</evidence>
<dbReference type="PROSITE" id="PS50043">
    <property type="entry name" value="HTH_LUXR_2"/>
    <property type="match status" value="1"/>
</dbReference>
<dbReference type="InterPro" id="IPR036388">
    <property type="entry name" value="WH-like_DNA-bd_sf"/>
</dbReference>
<protein>
    <submittedName>
        <fullName evidence="5">LuxR family transcriptional regulator</fullName>
    </submittedName>
</protein>
<dbReference type="Gene3D" id="3.30.450.80">
    <property type="entry name" value="Transcription factor LuxR-like, autoinducer-binding domain"/>
    <property type="match status" value="1"/>
</dbReference>
<accession>A0A4Y9SX17</accession>
<sequence>MADGMINGFSGLFESLTDASCEADAILRLQSGVQGLGFDRVMFAVIPQPKVSLSDVYMRSNYPTRWREQYDRDNLRAADPTVEHCFKASSPFIWMPQSFQGDQQHALYEEASSHGLKAGVTLPIHGSSGEIGMLTCVRDQAPGNGFINDLHQQLGQLTLLRDLAFDTMRPYMHAPPPSQEVPALTARELDCLQWMAAGKTAWEIGRILSISEAGVNFHIGNLRTKFGVSRRNDVVIKAIRFGLITLPG</sequence>
<dbReference type="InterPro" id="IPR016032">
    <property type="entry name" value="Sig_transdc_resp-reg_C-effctor"/>
</dbReference>
<evidence type="ECO:0000256" key="1">
    <source>
        <dbReference type="ARBA" id="ARBA00023015"/>
    </source>
</evidence>
<feature type="domain" description="HTH luxR-type" evidence="4">
    <location>
        <begin position="177"/>
        <end position="242"/>
    </location>
</feature>